<protein>
    <recommendedName>
        <fullName evidence="3">SnoaL-like domain-containing protein</fullName>
    </recommendedName>
</protein>
<evidence type="ECO:0000313" key="1">
    <source>
        <dbReference type="EMBL" id="KAL1898526.1"/>
    </source>
</evidence>
<dbReference type="Proteomes" id="UP001583186">
    <property type="component" value="Unassembled WGS sequence"/>
</dbReference>
<gene>
    <name evidence="1" type="ORF">Sste5346_003430</name>
</gene>
<keyword evidence="2" id="KW-1185">Reference proteome</keyword>
<sequence length="145" mass="15568">MSYVTQNTAWLADDSALPQAVRQLVARLFELADSPNPDSGPLLSTDVFAPDGVWHAPGGKPPIVGSEAIARSRDRAWDTVTRRVHTVQKAFGTGSGDRREVVLLGTLNQDAKDGNSIEVGYAAYIEVTTASSEAPRILTMRVYAA</sequence>
<name>A0ABR3ZEJ5_9PEZI</name>
<accession>A0ABR3ZEJ5</accession>
<dbReference type="Gene3D" id="3.10.450.50">
    <property type="match status" value="1"/>
</dbReference>
<comment type="caution">
    <text evidence="1">The sequence shown here is derived from an EMBL/GenBank/DDBJ whole genome shotgun (WGS) entry which is preliminary data.</text>
</comment>
<dbReference type="InterPro" id="IPR032710">
    <property type="entry name" value="NTF2-like_dom_sf"/>
</dbReference>
<evidence type="ECO:0000313" key="2">
    <source>
        <dbReference type="Proteomes" id="UP001583186"/>
    </source>
</evidence>
<proteinExistence type="predicted"/>
<organism evidence="1 2">
    <name type="scientific">Sporothrix stenoceras</name>
    <dbReference type="NCBI Taxonomy" id="5173"/>
    <lineage>
        <taxon>Eukaryota</taxon>
        <taxon>Fungi</taxon>
        <taxon>Dikarya</taxon>
        <taxon>Ascomycota</taxon>
        <taxon>Pezizomycotina</taxon>
        <taxon>Sordariomycetes</taxon>
        <taxon>Sordariomycetidae</taxon>
        <taxon>Ophiostomatales</taxon>
        <taxon>Ophiostomataceae</taxon>
        <taxon>Sporothrix</taxon>
    </lineage>
</organism>
<reference evidence="1 2" key="1">
    <citation type="journal article" date="2024" name="IMA Fungus">
        <title>IMA Genome - F19 : A genome assembly and annotation guide to empower mycologists, including annotated draft genome sequences of Ceratocystis pirilliformis, Diaporthe australafricana, Fusarium ophioides, Paecilomyces lecythidis, and Sporothrix stenoceras.</title>
        <authorList>
            <person name="Aylward J."/>
            <person name="Wilson A.M."/>
            <person name="Visagie C.M."/>
            <person name="Spraker J."/>
            <person name="Barnes I."/>
            <person name="Buitendag C."/>
            <person name="Ceriani C."/>
            <person name="Del Mar Angel L."/>
            <person name="du Plessis D."/>
            <person name="Fuchs T."/>
            <person name="Gasser K."/>
            <person name="Kramer D."/>
            <person name="Li W."/>
            <person name="Munsamy K."/>
            <person name="Piso A."/>
            <person name="Price J.L."/>
            <person name="Sonnekus B."/>
            <person name="Thomas C."/>
            <person name="van der Nest A."/>
            <person name="van Dijk A."/>
            <person name="van Heerden A."/>
            <person name="van Vuuren N."/>
            <person name="Yilmaz N."/>
            <person name="Duong T.A."/>
            <person name="van der Merwe N.A."/>
            <person name="Wingfield M.J."/>
            <person name="Wingfield B.D."/>
        </authorList>
    </citation>
    <scope>NUCLEOTIDE SEQUENCE [LARGE SCALE GENOMIC DNA]</scope>
    <source>
        <strain evidence="1 2">CMW 5346</strain>
    </source>
</reference>
<dbReference type="SUPFAM" id="SSF54427">
    <property type="entry name" value="NTF2-like"/>
    <property type="match status" value="1"/>
</dbReference>
<dbReference type="EMBL" id="JAWCUI010000015">
    <property type="protein sequence ID" value="KAL1898526.1"/>
    <property type="molecule type" value="Genomic_DNA"/>
</dbReference>
<evidence type="ECO:0008006" key="3">
    <source>
        <dbReference type="Google" id="ProtNLM"/>
    </source>
</evidence>